<gene>
    <name evidence="1" type="ORF">KME60_33585</name>
</gene>
<evidence type="ECO:0000313" key="1">
    <source>
        <dbReference type="EMBL" id="MBW4672221.1"/>
    </source>
</evidence>
<proteinExistence type="predicted"/>
<protein>
    <submittedName>
        <fullName evidence="1">Flavoredoxin</fullName>
    </submittedName>
</protein>
<accession>A0A951UX52</accession>
<comment type="caution">
    <text evidence="1">The sequence shown here is derived from an EMBL/GenBank/DDBJ whole genome shotgun (WGS) entry which is preliminary data.</text>
</comment>
<organism evidence="1 2">
    <name type="scientific">Cyanomargarita calcarea GSE-NOS-MK-12-04C</name>
    <dbReference type="NCBI Taxonomy" id="2839659"/>
    <lineage>
        <taxon>Bacteria</taxon>
        <taxon>Bacillati</taxon>
        <taxon>Cyanobacteriota</taxon>
        <taxon>Cyanophyceae</taxon>
        <taxon>Nostocales</taxon>
        <taxon>Cyanomargaritaceae</taxon>
        <taxon>Cyanomargarita</taxon>
    </lineage>
</organism>
<dbReference type="Proteomes" id="UP000729701">
    <property type="component" value="Unassembled WGS sequence"/>
</dbReference>
<dbReference type="EMBL" id="JAHHGZ010000067">
    <property type="protein sequence ID" value="MBW4672221.1"/>
    <property type="molecule type" value="Genomic_DNA"/>
</dbReference>
<evidence type="ECO:0000313" key="2">
    <source>
        <dbReference type="Proteomes" id="UP000729701"/>
    </source>
</evidence>
<reference evidence="1" key="2">
    <citation type="journal article" date="2022" name="Microbiol. Resour. Announc.">
        <title>Metagenome Sequencing to Explore Phylogenomics of Terrestrial Cyanobacteria.</title>
        <authorList>
            <person name="Ward R.D."/>
            <person name="Stajich J.E."/>
            <person name="Johansen J.R."/>
            <person name="Huntemann M."/>
            <person name="Clum A."/>
            <person name="Foster B."/>
            <person name="Foster B."/>
            <person name="Roux S."/>
            <person name="Palaniappan K."/>
            <person name="Varghese N."/>
            <person name="Mukherjee S."/>
            <person name="Reddy T.B.K."/>
            <person name="Daum C."/>
            <person name="Copeland A."/>
            <person name="Chen I.A."/>
            <person name="Ivanova N.N."/>
            <person name="Kyrpides N.C."/>
            <person name="Shapiro N."/>
            <person name="Eloe-Fadrosh E.A."/>
            <person name="Pietrasiak N."/>
        </authorList>
    </citation>
    <scope>NUCLEOTIDE SEQUENCE</scope>
    <source>
        <strain evidence="1">GSE-NOS-MK-12-04C</strain>
    </source>
</reference>
<sequence length="112" mass="11735">MTLEKIPDEALVVRGGRNCPEDIERAIGTHPIGVTGISVESAIGLSIGELAAKIPHGQVGVMTMREIRAIGGDVIRTSGRSPYHATLIGLTPQQISNLLTPTIQVITGGSKK</sequence>
<name>A0A951UX52_9CYAN</name>
<dbReference type="AlphaFoldDB" id="A0A951UX52"/>
<reference evidence="1" key="1">
    <citation type="submission" date="2021-05" db="EMBL/GenBank/DDBJ databases">
        <authorList>
            <person name="Pietrasiak N."/>
            <person name="Ward R."/>
            <person name="Stajich J.E."/>
            <person name="Kurbessoian T."/>
        </authorList>
    </citation>
    <scope>NUCLEOTIDE SEQUENCE</scope>
    <source>
        <strain evidence="1">GSE-NOS-MK-12-04C</strain>
    </source>
</reference>